<feature type="region of interest" description="Disordered" evidence="14">
    <location>
        <begin position="158"/>
        <end position="178"/>
    </location>
</feature>
<dbReference type="SUPFAM" id="SSF57850">
    <property type="entry name" value="RING/U-box"/>
    <property type="match status" value="1"/>
</dbReference>
<evidence type="ECO:0000256" key="9">
    <source>
        <dbReference type="ARBA" id="ARBA00022833"/>
    </source>
</evidence>
<dbReference type="PANTHER" id="PTHR45626:SF22">
    <property type="entry name" value="DNA REPAIR PROTEIN RAD5"/>
    <property type="match status" value="1"/>
</dbReference>
<keyword evidence="11" id="KW-0234">DNA repair</keyword>
<dbReference type="InterPro" id="IPR027417">
    <property type="entry name" value="P-loop_NTPase"/>
</dbReference>
<feature type="region of interest" description="Disordered" evidence="14">
    <location>
        <begin position="95"/>
        <end position="115"/>
    </location>
</feature>
<dbReference type="AlphaFoldDB" id="A0A9P6UN08"/>
<keyword evidence="7" id="KW-0378">Hydrolase</keyword>
<comment type="caution">
    <text evidence="18">The sequence shown here is derived from an EMBL/GenBank/DDBJ whole genome shotgun (WGS) entry which is preliminary data.</text>
</comment>
<proteinExistence type="inferred from homology"/>
<keyword evidence="5" id="KW-0227">DNA damage</keyword>
<dbReference type="SMART" id="SM00910">
    <property type="entry name" value="HIRAN"/>
    <property type="match status" value="1"/>
</dbReference>
<dbReference type="SMART" id="SM00490">
    <property type="entry name" value="HELICc"/>
    <property type="match status" value="1"/>
</dbReference>
<dbReference type="InterPro" id="IPR001650">
    <property type="entry name" value="Helicase_C-like"/>
</dbReference>
<dbReference type="Gene3D" id="3.40.50.300">
    <property type="entry name" value="P-loop containing nucleotide triphosphate hydrolases"/>
    <property type="match status" value="1"/>
</dbReference>
<dbReference type="Pfam" id="PF08797">
    <property type="entry name" value="HIRAN"/>
    <property type="match status" value="1"/>
</dbReference>
<evidence type="ECO:0000256" key="8">
    <source>
        <dbReference type="ARBA" id="ARBA00022806"/>
    </source>
</evidence>
<evidence type="ECO:0000256" key="4">
    <source>
        <dbReference type="ARBA" id="ARBA00022741"/>
    </source>
</evidence>
<keyword evidence="19" id="KW-1185">Reference proteome</keyword>
<evidence type="ECO:0000313" key="18">
    <source>
        <dbReference type="EMBL" id="KAG0312033.1"/>
    </source>
</evidence>
<dbReference type="GO" id="GO:0008270">
    <property type="term" value="F:zinc ion binding"/>
    <property type="evidence" value="ECO:0007669"/>
    <property type="project" value="UniProtKB-KW"/>
</dbReference>
<evidence type="ECO:0000259" key="17">
    <source>
        <dbReference type="PROSITE" id="PS51194"/>
    </source>
</evidence>
<dbReference type="GO" id="GO:0003676">
    <property type="term" value="F:nucleic acid binding"/>
    <property type="evidence" value="ECO:0007669"/>
    <property type="project" value="InterPro"/>
</dbReference>
<dbReference type="Gene3D" id="3.40.50.10810">
    <property type="entry name" value="Tandem AAA-ATPase domain"/>
    <property type="match status" value="1"/>
</dbReference>
<dbReference type="GO" id="GO:0005524">
    <property type="term" value="F:ATP binding"/>
    <property type="evidence" value="ECO:0007669"/>
    <property type="project" value="UniProtKB-KW"/>
</dbReference>
<comment type="subcellular location">
    <subcellularLocation>
        <location evidence="1">Nucleus</location>
    </subcellularLocation>
</comment>
<dbReference type="InterPro" id="IPR000330">
    <property type="entry name" value="SNF2_N"/>
</dbReference>
<dbReference type="GO" id="GO:0006281">
    <property type="term" value="P:DNA repair"/>
    <property type="evidence" value="ECO:0007669"/>
    <property type="project" value="UniProtKB-KW"/>
</dbReference>
<sequence>MAAADNVPTHLLALADILGPDVSLATLEKLHVISDGDLNRAINHFYEGTYNNAVTPAPPPASTRLLATAPVVPASIRTQTLLSSSRPIKQHNAPALGSIDRQLQGDPASRGPSVSAKRKIHDTFFPRYLGEITVIAYALGGMVKAKAGEQVLFERTRPSAPQQLGKKKKSGTATTGWNGRALKENNVVRFTNESGFELGRLQVDTARWVSKLMDYGQAEFLGTIILAPRLWQTGAEIVLTMRCFLTAAAFSTLGQNQDLILKSKAAMGTYINEALETEGELDLKYRKYAVNTMFKELALTPVATNNKFGPRDQGIDVLTSSPDASTTTPNGDEDVKEEEEEPEVSDQELDVLYEKAQQHGREFEPMDPPPTMTFTLKPYQRVALSWMYHKECSESSESHKTLHPLWEEYEFTQEGDHDPKSDEPKRYYFNPYSGEMSLDFPTSDQLCRGGILADEMGLGKTIEILSLVHANPMEKTGLDSARAAFSRLSTSTAATKRTSPTTLIVCPMSLLSQWRDEAINSSNGSLKVEVYYGGTRDWTDETLVDYGAPDILITSYGTVMSEYSHLSAIHEQSKSKGLSNLDDVKTQNNWKKGSALFNVEFHRVVLDEAHQIKSRMTKTAKACYALNSVRRWVVTGTPIQNKLEDLYSLVHFLRAEPWSNFSFWRSFITVPFESKDKEKAMKVVTSVLEPLVLRRTKTTKDDNGNPIVMLPERVIEIEYLKFSEPENDIYQALFKDGKTKFNHYCRAGTALRHYASIFQLLMRMRQVCDHPLLVVGRNKPAESADSGLDMKDGPIQLEELMAKFSGSGVSDGHGEQGSRSFGASVLQNLMSSTGEIPECPVCFEDMADGVLMPCMHAACRSCVLDYLQLRDNKGEKGDCPVCRQGPITEADLIEYSTSDAKTQDPVAAQRDGDRSDVMAGNVLGGSGENGRVVQIRRNNFKSSAKLDALMRHLIQVRKAEPGTKSVVFSQFTGMLDLCEAILERDGFEFLRLDGTHSQASREKTLEAFKSPDHPAAVILISLRAGGVGLNLTAASRVYMLDPWWNYAIEAQAIDRVHRIGQTKTVVVKRFIIEDSVEEKILSIQNRKNALASGLGMTKIEAQGARMDDLQEIFS</sequence>
<evidence type="ECO:0000256" key="6">
    <source>
        <dbReference type="ARBA" id="ARBA00022771"/>
    </source>
</evidence>
<evidence type="ECO:0000256" key="13">
    <source>
        <dbReference type="PROSITE-ProRule" id="PRU00175"/>
    </source>
</evidence>
<reference evidence="18" key="1">
    <citation type="journal article" date="2020" name="Fungal Divers.">
        <title>Resolving the Mortierellaceae phylogeny through synthesis of multi-gene phylogenetics and phylogenomics.</title>
        <authorList>
            <person name="Vandepol N."/>
            <person name="Liber J."/>
            <person name="Desiro A."/>
            <person name="Na H."/>
            <person name="Kennedy M."/>
            <person name="Barry K."/>
            <person name="Grigoriev I.V."/>
            <person name="Miller A.N."/>
            <person name="O'Donnell K."/>
            <person name="Stajich J.E."/>
            <person name="Bonito G."/>
        </authorList>
    </citation>
    <scope>NUCLEOTIDE SEQUENCE</scope>
    <source>
        <strain evidence="18">REB-010B</strain>
    </source>
</reference>
<evidence type="ECO:0000256" key="12">
    <source>
        <dbReference type="ARBA" id="ARBA00023242"/>
    </source>
</evidence>
<keyword evidence="8 18" id="KW-0347">Helicase</keyword>
<evidence type="ECO:0000256" key="1">
    <source>
        <dbReference type="ARBA" id="ARBA00004123"/>
    </source>
</evidence>
<evidence type="ECO:0000256" key="10">
    <source>
        <dbReference type="ARBA" id="ARBA00022840"/>
    </source>
</evidence>
<dbReference type="GO" id="GO:0005634">
    <property type="term" value="C:nucleus"/>
    <property type="evidence" value="ECO:0007669"/>
    <property type="project" value="UniProtKB-SubCell"/>
</dbReference>
<dbReference type="Gene3D" id="3.30.40.10">
    <property type="entry name" value="Zinc/RING finger domain, C3HC4 (zinc finger)"/>
    <property type="match status" value="1"/>
</dbReference>
<keyword evidence="10" id="KW-0067">ATP-binding</keyword>
<evidence type="ECO:0000313" key="19">
    <source>
        <dbReference type="Proteomes" id="UP000738325"/>
    </source>
</evidence>
<dbReference type="GO" id="GO:0008094">
    <property type="term" value="F:ATP-dependent activity, acting on DNA"/>
    <property type="evidence" value="ECO:0007669"/>
    <property type="project" value="TreeGrafter"/>
</dbReference>
<dbReference type="InterPro" id="IPR001841">
    <property type="entry name" value="Znf_RING"/>
</dbReference>
<dbReference type="InterPro" id="IPR050628">
    <property type="entry name" value="SNF2_RAD54_helicase_TF"/>
</dbReference>
<evidence type="ECO:0000259" key="16">
    <source>
        <dbReference type="PROSITE" id="PS51192"/>
    </source>
</evidence>
<dbReference type="InterPro" id="IPR049730">
    <property type="entry name" value="SNF2/RAD54-like_C"/>
</dbReference>
<feature type="compositionally biased region" description="Polar residues" evidence="14">
    <location>
        <begin position="318"/>
        <end position="330"/>
    </location>
</feature>
<dbReference type="InterPro" id="IPR013083">
    <property type="entry name" value="Znf_RING/FYVE/PHD"/>
</dbReference>
<dbReference type="GO" id="GO:0016818">
    <property type="term" value="F:hydrolase activity, acting on acid anhydrides, in phosphorus-containing anhydrides"/>
    <property type="evidence" value="ECO:0007669"/>
    <property type="project" value="InterPro"/>
</dbReference>
<dbReference type="PROSITE" id="PS51194">
    <property type="entry name" value="HELICASE_CTER"/>
    <property type="match status" value="1"/>
</dbReference>
<dbReference type="SMART" id="SM00184">
    <property type="entry name" value="RING"/>
    <property type="match status" value="1"/>
</dbReference>
<dbReference type="SMART" id="SM00487">
    <property type="entry name" value="DEXDc"/>
    <property type="match status" value="1"/>
</dbReference>
<dbReference type="Pfam" id="PF00271">
    <property type="entry name" value="Helicase_C"/>
    <property type="match status" value="1"/>
</dbReference>
<evidence type="ECO:0000256" key="7">
    <source>
        <dbReference type="ARBA" id="ARBA00022801"/>
    </source>
</evidence>
<dbReference type="Proteomes" id="UP000738325">
    <property type="component" value="Unassembled WGS sequence"/>
</dbReference>
<evidence type="ECO:0000256" key="3">
    <source>
        <dbReference type="ARBA" id="ARBA00022723"/>
    </source>
</evidence>
<organism evidence="18 19">
    <name type="scientific">Dissophora globulifera</name>
    <dbReference type="NCBI Taxonomy" id="979702"/>
    <lineage>
        <taxon>Eukaryota</taxon>
        <taxon>Fungi</taxon>
        <taxon>Fungi incertae sedis</taxon>
        <taxon>Mucoromycota</taxon>
        <taxon>Mortierellomycotina</taxon>
        <taxon>Mortierellomycetes</taxon>
        <taxon>Mortierellales</taxon>
        <taxon>Mortierellaceae</taxon>
        <taxon>Dissophora</taxon>
    </lineage>
</organism>
<dbReference type="GO" id="GO:0004386">
    <property type="term" value="F:helicase activity"/>
    <property type="evidence" value="ECO:0007669"/>
    <property type="project" value="UniProtKB-KW"/>
</dbReference>
<dbReference type="PROSITE" id="PS50089">
    <property type="entry name" value="ZF_RING_2"/>
    <property type="match status" value="1"/>
</dbReference>
<dbReference type="InterPro" id="IPR014905">
    <property type="entry name" value="HIRAN"/>
</dbReference>
<feature type="domain" description="Helicase ATP-binding" evidence="16">
    <location>
        <begin position="441"/>
        <end position="656"/>
    </location>
</feature>
<feature type="domain" description="Helicase C-terminal" evidence="17">
    <location>
        <begin position="948"/>
        <end position="1100"/>
    </location>
</feature>
<evidence type="ECO:0000256" key="2">
    <source>
        <dbReference type="ARBA" id="ARBA00007025"/>
    </source>
</evidence>
<dbReference type="CDD" id="cd18008">
    <property type="entry name" value="DEXDc_SHPRH-like"/>
    <property type="match status" value="1"/>
</dbReference>
<keyword evidence="3" id="KW-0479">Metal-binding</keyword>
<keyword evidence="9" id="KW-0862">Zinc</keyword>
<evidence type="ECO:0000256" key="11">
    <source>
        <dbReference type="ARBA" id="ARBA00023204"/>
    </source>
</evidence>
<dbReference type="SUPFAM" id="SSF52540">
    <property type="entry name" value="P-loop containing nucleoside triphosphate hydrolases"/>
    <property type="match status" value="2"/>
</dbReference>
<gene>
    <name evidence="18" type="primary">RAD5</name>
    <name evidence="18" type="ORF">BGZ99_009769</name>
</gene>
<keyword evidence="4" id="KW-0547">Nucleotide-binding</keyword>
<name>A0A9P6UN08_9FUNG</name>
<feature type="region of interest" description="Disordered" evidence="14">
    <location>
        <begin position="310"/>
        <end position="348"/>
    </location>
</feature>
<protein>
    <submittedName>
        <fullName evidence="18">DNA helicase rad5</fullName>
    </submittedName>
</protein>
<dbReference type="CDD" id="cd18793">
    <property type="entry name" value="SF2_C_SNF"/>
    <property type="match status" value="1"/>
</dbReference>
<dbReference type="InterPro" id="IPR038718">
    <property type="entry name" value="SNF2-like_sf"/>
</dbReference>
<evidence type="ECO:0000259" key="15">
    <source>
        <dbReference type="PROSITE" id="PS50089"/>
    </source>
</evidence>
<feature type="compositionally biased region" description="Acidic residues" evidence="14">
    <location>
        <begin position="331"/>
        <end position="348"/>
    </location>
</feature>
<dbReference type="Pfam" id="PF00176">
    <property type="entry name" value="SNF2-rel_dom"/>
    <property type="match status" value="1"/>
</dbReference>
<feature type="domain" description="RING-type" evidence="15">
    <location>
        <begin position="839"/>
        <end position="883"/>
    </location>
</feature>
<keyword evidence="12" id="KW-0539">Nucleus</keyword>
<evidence type="ECO:0000256" key="14">
    <source>
        <dbReference type="SAM" id="MobiDB-lite"/>
    </source>
</evidence>
<dbReference type="OrthoDB" id="448448at2759"/>
<dbReference type="PROSITE" id="PS51192">
    <property type="entry name" value="HELICASE_ATP_BIND_1"/>
    <property type="match status" value="1"/>
</dbReference>
<dbReference type="PANTHER" id="PTHR45626">
    <property type="entry name" value="TRANSCRIPTION TERMINATION FACTOR 2-RELATED"/>
    <property type="match status" value="1"/>
</dbReference>
<dbReference type="EMBL" id="JAAAIP010000852">
    <property type="protein sequence ID" value="KAG0312033.1"/>
    <property type="molecule type" value="Genomic_DNA"/>
</dbReference>
<dbReference type="Pfam" id="PF13920">
    <property type="entry name" value="zf-C3HC4_3"/>
    <property type="match status" value="1"/>
</dbReference>
<evidence type="ECO:0000256" key="5">
    <source>
        <dbReference type="ARBA" id="ARBA00022763"/>
    </source>
</evidence>
<keyword evidence="6 13" id="KW-0863">Zinc-finger</keyword>
<accession>A0A9P6UN08</accession>
<comment type="similarity">
    <text evidence="2">Belongs to the SNF2/RAD54 helicase family.</text>
</comment>
<dbReference type="InterPro" id="IPR014001">
    <property type="entry name" value="Helicase_ATP-bd"/>
</dbReference>